<dbReference type="PANTHER" id="PTHR30061">
    <property type="entry name" value="MALTOSE-BINDING PERIPLASMIC PROTEIN"/>
    <property type="match status" value="1"/>
</dbReference>
<dbReference type="RefSeq" id="WP_119150394.1">
    <property type="nucleotide sequence ID" value="NZ_JBHSOV010000028.1"/>
</dbReference>
<organism evidence="6 7">
    <name type="scientific">Cohnella faecalis</name>
    <dbReference type="NCBI Taxonomy" id="2315694"/>
    <lineage>
        <taxon>Bacteria</taxon>
        <taxon>Bacillati</taxon>
        <taxon>Bacillota</taxon>
        <taxon>Bacilli</taxon>
        <taxon>Bacillales</taxon>
        <taxon>Paenibacillaceae</taxon>
        <taxon>Cohnella</taxon>
    </lineage>
</organism>
<gene>
    <name evidence="6" type="ORF">D3H35_16710</name>
</gene>
<dbReference type="PROSITE" id="PS51257">
    <property type="entry name" value="PROKAR_LIPOPROTEIN"/>
    <property type="match status" value="1"/>
</dbReference>
<protein>
    <submittedName>
        <fullName evidence="6">Maltose ABC transporter substrate-binding protein</fullName>
    </submittedName>
</protein>
<feature type="chain" id="PRO_5038817732" evidence="5">
    <location>
        <begin position="23"/>
        <end position="446"/>
    </location>
</feature>
<dbReference type="PANTHER" id="PTHR30061:SF50">
    <property type="entry name" value="MALTOSE_MALTODEXTRIN-BINDING PERIPLASMIC PROTEIN"/>
    <property type="match status" value="1"/>
</dbReference>
<evidence type="ECO:0000256" key="4">
    <source>
        <dbReference type="SAM" id="MobiDB-lite"/>
    </source>
</evidence>
<dbReference type="Proteomes" id="UP000266340">
    <property type="component" value="Unassembled WGS sequence"/>
</dbReference>
<evidence type="ECO:0000256" key="3">
    <source>
        <dbReference type="ARBA" id="ARBA00022729"/>
    </source>
</evidence>
<feature type="compositionally biased region" description="Low complexity" evidence="4">
    <location>
        <begin position="24"/>
        <end position="55"/>
    </location>
</feature>
<evidence type="ECO:0000256" key="1">
    <source>
        <dbReference type="ARBA" id="ARBA00008520"/>
    </source>
</evidence>
<feature type="region of interest" description="Disordered" evidence="4">
    <location>
        <begin position="24"/>
        <end position="64"/>
    </location>
</feature>
<evidence type="ECO:0000313" key="6">
    <source>
        <dbReference type="EMBL" id="RIE02355.1"/>
    </source>
</evidence>
<keyword evidence="7" id="KW-1185">Reference proteome</keyword>
<evidence type="ECO:0000256" key="2">
    <source>
        <dbReference type="ARBA" id="ARBA00022448"/>
    </source>
</evidence>
<dbReference type="GO" id="GO:0015768">
    <property type="term" value="P:maltose transport"/>
    <property type="evidence" value="ECO:0007669"/>
    <property type="project" value="TreeGrafter"/>
</dbReference>
<dbReference type="CDD" id="cd13586">
    <property type="entry name" value="PBP2_Maltose_binding_like"/>
    <property type="match status" value="1"/>
</dbReference>
<dbReference type="EMBL" id="QXJM01000039">
    <property type="protein sequence ID" value="RIE02355.1"/>
    <property type="molecule type" value="Genomic_DNA"/>
</dbReference>
<keyword evidence="2" id="KW-0813">Transport</keyword>
<dbReference type="Gene3D" id="3.40.190.10">
    <property type="entry name" value="Periplasmic binding protein-like II"/>
    <property type="match status" value="2"/>
</dbReference>
<accession>A0A398CJ44</accession>
<reference evidence="6 7" key="1">
    <citation type="submission" date="2018-09" db="EMBL/GenBank/DDBJ databases">
        <title>Cohnella cavernae sp. nov., isolated from a karst cave.</title>
        <authorList>
            <person name="Zhu H."/>
        </authorList>
    </citation>
    <scope>NUCLEOTIDE SEQUENCE [LARGE SCALE GENOMIC DNA]</scope>
    <source>
        <strain evidence="6 7">K2E09-144</strain>
    </source>
</reference>
<keyword evidence="3 5" id="KW-0732">Signal</keyword>
<comment type="similarity">
    <text evidence="1">Belongs to the bacterial solute-binding protein 1 family.</text>
</comment>
<dbReference type="Pfam" id="PF13416">
    <property type="entry name" value="SBP_bac_8"/>
    <property type="match status" value="1"/>
</dbReference>
<dbReference type="GO" id="GO:0042956">
    <property type="term" value="P:maltodextrin transmembrane transport"/>
    <property type="evidence" value="ECO:0007669"/>
    <property type="project" value="TreeGrafter"/>
</dbReference>
<dbReference type="GO" id="GO:1901982">
    <property type="term" value="F:maltose binding"/>
    <property type="evidence" value="ECO:0007669"/>
    <property type="project" value="TreeGrafter"/>
</dbReference>
<dbReference type="SUPFAM" id="SSF53850">
    <property type="entry name" value="Periplasmic binding protein-like II"/>
    <property type="match status" value="1"/>
</dbReference>
<sequence length="446" mass="47823">MKKQLATISTLSLLALSLAACGGGNSNTNASPSASGPAASPTSSAPASTTPASEAPADEPKPEDGAKLVVWSAQEQQKYVETLGKEFEEKYGVKVEYQKVGSADALNKIQKDGPAGVGADVFVLPHDNLDRAVQAGVILPNDIFADDTKANFVKQSVDAVTTTDGILYGYPRNMETSALFYNKSLVKPEDLASWDAIKAFSKGFTDASQKKYGVMWKLDDSYFNWGFLAGSGGYLFGKNGTDPTDIGLNNEGAIEGIKFIQSMKEVLPIKMATATSDYKTELFQKQKLAIDLDGIWQLGTFTKEKLGFDVGVVPLPPMPNGKAPKPFAGVQAYFVSSFTQYPNAAKLFAHFVSSQDAAVKLYQIAGVVPARAGLEEDPAIKDNELVKGFLEQFKNVEVMPSIPETAAFWTATMGNLFSPIWDDGVDAKTALDKSVADMKTLISQSK</sequence>
<feature type="signal peptide" evidence="5">
    <location>
        <begin position="1"/>
        <end position="22"/>
    </location>
</feature>
<comment type="caution">
    <text evidence="6">The sequence shown here is derived from an EMBL/GenBank/DDBJ whole genome shotgun (WGS) entry which is preliminary data.</text>
</comment>
<name>A0A398CJ44_9BACL</name>
<evidence type="ECO:0000256" key="5">
    <source>
        <dbReference type="SAM" id="SignalP"/>
    </source>
</evidence>
<proteinExistence type="inferred from homology"/>
<dbReference type="OrthoDB" id="9766758at2"/>
<dbReference type="InterPro" id="IPR006059">
    <property type="entry name" value="SBP"/>
</dbReference>
<evidence type="ECO:0000313" key="7">
    <source>
        <dbReference type="Proteomes" id="UP000266340"/>
    </source>
</evidence>
<dbReference type="GO" id="GO:0055052">
    <property type="term" value="C:ATP-binding cassette (ABC) transporter complex, substrate-binding subunit-containing"/>
    <property type="evidence" value="ECO:0007669"/>
    <property type="project" value="TreeGrafter"/>
</dbReference>
<dbReference type="AlphaFoldDB" id="A0A398CJ44"/>